<reference evidence="2" key="1">
    <citation type="submission" date="2015-12" db="EMBL/GenBank/DDBJ databases">
        <title>Gene expression during late stages of embryo sac development: a critical building block for successful pollen-pistil interactions.</title>
        <authorList>
            <person name="Liu Y."/>
            <person name="Joly V."/>
            <person name="Sabar M."/>
            <person name="Matton D.P."/>
        </authorList>
    </citation>
    <scope>NUCLEOTIDE SEQUENCE</scope>
</reference>
<accession>A0A0V0GE86</accession>
<dbReference type="AlphaFoldDB" id="A0A0V0GE86"/>
<name>A0A0V0GE86_SOLCH</name>
<organism evidence="2">
    <name type="scientific">Solanum chacoense</name>
    <name type="common">Chaco potato</name>
    <dbReference type="NCBI Taxonomy" id="4108"/>
    <lineage>
        <taxon>Eukaryota</taxon>
        <taxon>Viridiplantae</taxon>
        <taxon>Streptophyta</taxon>
        <taxon>Embryophyta</taxon>
        <taxon>Tracheophyta</taxon>
        <taxon>Spermatophyta</taxon>
        <taxon>Magnoliopsida</taxon>
        <taxon>eudicotyledons</taxon>
        <taxon>Gunneridae</taxon>
        <taxon>Pentapetalae</taxon>
        <taxon>asterids</taxon>
        <taxon>lamiids</taxon>
        <taxon>Solanales</taxon>
        <taxon>Solanaceae</taxon>
        <taxon>Solanoideae</taxon>
        <taxon>Solaneae</taxon>
        <taxon>Solanum</taxon>
    </lineage>
</organism>
<evidence type="ECO:0000256" key="1">
    <source>
        <dbReference type="SAM" id="SignalP"/>
    </source>
</evidence>
<proteinExistence type="predicted"/>
<dbReference type="EMBL" id="GEDG01041977">
    <property type="protein sequence ID" value="JAP06282.1"/>
    <property type="molecule type" value="Transcribed_RNA"/>
</dbReference>
<keyword evidence="1" id="KW-0732">Signal</keyword>
<feature type="signal peptide" evidence="1">
    <location>
        <begin position="1"/>
        <end position="27"/>
    </location>
</feature>
<evidence type="ECO:0000313" key="2">
    <source>
        <dbReference type="EMBL" id="JAP06282.1"/>
    </source>
</evidence>
<protein>
    <submittedName>
        <fullName evidence="2">Putative ovule protein</fullName>
    </submittedName>
</protein>
<sequence>MLCSFPHLLVVCYKVLLCNVLFSSIYSLHDVSFEQKAIIMSYIYLIICCGHIESESLYPSLFVI</sequence>
<feature type="chain" id="PRO_5006865280" evidence="1">
    <location>
        <begin position="28"/>
        <end position="64"/>
    </location>
</feature>